<accession>A0ABW0CN06</accession>
<evidence type="ECO:0000313" key="2">
    <source>
        <dbReference type="EMBL" id="MFC5216447.1"/>
    </source>
</evidence>
<dbReference type="EMBL" id="JBHSKM010000016">
    <property type="protein sequence ID" value="MFC5216447.1"/>
    <property type="molecule type" value="Genomic_DNA"/>
</dbReference>
<evidence type="ECO:0008006" key="4">
    <source>
        <dbReference type="Google" id="ProtNLM"/>
    </source>
</evidence>
<gene>
    <name evidence="2" type="ORF">ACFPQ9_21630</name>
</gene>
<protein>
    <recommendedName>
        <fullName evidence="4">Integral membrane protein</fullName>
    </recommendedName>
</protein>
<comment type="caution">
    <text evidence="2">The sequence shown here is derived from an EMBL/GenBank/DDBJ whole genome shotgun (WGS) entry which is preliminary data.</text>
</comment>
<organism evidence="2 3">
    <name type="scientific">Streptomyces coerulescens</name>
    <dbReference type="NCBI Taxonomy" id="29304"/>
    <lineage>
        <taxon>Bacteria</taxon>
        <taxon>Bacillati</taxon>
        <taxon>Actinomycetota</taxon>
        <taxon>Actinomycetes</taxon>
        <taxon>Kitasatosporales</taxon>
        <taxon>Streptomycetaceae</taxon>
        <taxon>Streptomyces</taxon>
    </lineage>
</organism>
<keyword evidence="3" id="KW-1185">Reference proteome</keyword>
<proteinExistence type="predicted"/>
<dbReference type="Proteomes" id="UP001596263">
    <property type="component" value="Unassembled WGS sequence"/>
</dbReference>
<name>A0ABW0CN06_STRCD</name>
<evidence type="ECO:0000313" key="3">
    <source>
        <dbReference type="Proteomes" id="UP001596263"/>
    </source>
</evidence>
<sequence length="200" mass="21951">MIERDAGTAVGTLAVVDCRLLPKTEAHRTIDGPLTERLRTAVRDPGMLTDLRWMAAYYVYGALVLFALPLWPVALVVDGVGCGLLHRRAVVLPWIVRLADLAANWSTTVLRPSPHALPAARVEQLTVTRAEAIAAHGAELRRQERTADPCHRRRPGRGGRVRWLGSARVRRRGAALDGTVRVSNPAGRPTVIDVELPCVW</sequence>
<keyword evidence="1" id="KW-0472">Membrane</keyword>
<keyword evidence="1" id="KW-1133">Transmembrane helix</keyword>
<evidence type="ECO:0000256" key="1">
    <source>
        <dbReference type="SAM" id="Phobius"/>
    </source>
</evidence>
<keyword evidence="1" id="KW-0812">Transmembrane</keyword>
<feature type="transmembrane region" description="Helical" evidence="1">
    <location>
        <begin position="57"/>
        <end position="77"/>
    </location>
</feature>
<reference evidence="3" key="1">
    <citation type="journal article" date="2019" name="Int. J. Syst. Evol. Microbiol.">
        <title>The Global Catalogue of Microorganisms (GCM) 10K type strain sequencing project: providing services to taxonomists for standard genome sequencing and annotation.</title>
        <authorList>
            <consortium name="The Broad Institute Genomics Platform"/>
            <consortium name="The Broad Institute Genome Sequencing Center for Infectious Disease"/>
            <person name="Wu L."/>
            <person name="Ma J."/>
        </authorList>
    </citation>
    <scope>NUCLEOTIDE SEQUENCE [LARGE SCALE GENOMIC DNA]</scope>
    <source>
        <strain evidence="3">KCTC 42586</strain>
    </source>
</reference>
<dbReference type="RefSeq" id="WP_380855467.1">
    <property type="nucleotide sequence ID" value="NZ_JBHSKM010000016.1"/>
</dbReference>